<reference evidence="2 3" key="1">
    <citation type="submission" date="2024-06" db="EMBL/GenBank/DDBJ databases">
        <title>Halorubrum miltondacostae sp. nov., a potential PHA producer isolated from an inland solar saltern in Rio Maior, Portugal.</title>
        <authorList>
            <person name="Albuquerque L."/>
            <person name="Viver T."/>
            <person name="Barroso C."/>
            <person name="Claudino R."/>
            <person name="Galvan M."/>
            <person name="Simoes G."/>
            <person name="Lobo Da Cunha A."/>
            <person name="Egas C."/>
        </authorList>
    </citation>
    <scope>NUCLEOTIDE SEQUENCE [LARGE SCALE GENOMIC DNA]</scope>
    <source>
        <strain evidence="2 3">RMP-11</strain>
    </source>
</reference>
<sequence>MGASHSVNSGSQAVFIGTLLFGALLLAIGTATSLFSVTTTYYSTATDQWLAVAVSVLFLVAGIGIIVRTLK</sequence>
<evidence type="ECO:0000313" key="3">
    <source>
        <dbReference type="Proteomes" id="UP001567572"/>
    </source>
</evidence>
<dbReference type="AlphaFoldDB" id="A0ABD5M830"/>
<accession>A0ABD5M830</accession>
<dbReference type="RefSeq" id="WP_371163136.1">
    <property type="nucleotide sequence ID" value="NZ_JBEDNX010000003.1"/>
</dbReference>
<evidence type="ECO:0008006" key="4">
    <source>
        <dbReference type="Google" id="ProtNLM"/>
    </source>
</evidence>
<keyword evidence="1" id="KW-0472">Membrane</keyword>
<feature type="transmembrane region" description="Helical" evidence="1">
    <location>
        <begin position="12"/>
        <end position="37"/>
    </location>
</feature>
<name>A0ABD5M830_9EURY</name>
<keyword evidence="3" id="KW-1185">Reference proteome</keyword>
<evidence type="ECO:0000313" key="2">
    <source>
        <dbReference type="EMBL" id="MEZ3165093.1"/>
    </source>
</evidence>
<protein>
    <recommendedName>
        <fullName evidence="4">Transporter</fullName>
    </recommendedName>
</protein>
<keyword evidence="1" id="KW-1133">Transmembrane helix</keyword>
<comment type="caution">
    <text evidence="2">The sequence shown here is derived from an EMBL/GenBank/DDBJ whole genome shotgun (WGS) entry which is preliminary data.</text>
</comment>
<proteinExistence type="predicted"/>
<dbReference type="EMBL" id="JBEDNY010000006">
    <property type="protein sequence ID" value="MEZ3165093.1"/>
    <property type="molecule type" value="Genomic_DNA"/>
</dbReference>
<keyword evidence="1" id="KW-0812">Transmembrane</keyword>
<organism evidence="2 3">
    <name type="scientific">Halorubrum miltondacostae</name>
    <dbReference type="NCBI Taxonomy" id="3076378"/>
    <lineage>
        <taxon>Archaea</taxon>
        <taxon>Methanobacteriati</taxon>
        <taxon>Methanobacteriota</taxon>
        <taxon>Stenosarchaea group</taxon>
        <taxon>Halobacteria</taxon>
        <taxon>Halobacteriales</taxon>
        <taxon>Haloferacaceae</taxon>
        <taxon>Halorubrum</taxon>
    </lineage>
</organism>
<evidence type="ECO:0000256" key="1">
    <source>
        <dbReference type="SAM" id="Phobius"/>
    </source>
</evidence>
<gene>
    <name evidence="2" type="ORF">ABNG04_14670</name>
</gene>
<dbReference type="Proteomes" id="UP001567572">
    <property type="component" value="Unassembled WGS sequence"/>
</dbReference>
<feature type="transmembrane region" description="Helical" evidence="1">
    <location>
        <begin position="49"/>
        <end position="70"/>
    </location>
</feature>